<protein>
    <recommendedName>
        <fullName evidence="3">Aminotransferase-like plant mobile domain-containing protein</fullName>
    </recommendedName>
</protein>
<evidence type="ECO:0008006" key="3">
    <source>
        <dbReference type="Google" id="ProtNLM"/>
    </source>
</evidence>
<gene>
    <name evidence="2" type="ORF">FSB_LOCUS19761</name>
</gene>
<feature type="region of interest" description="Disordered" evidence="1">
    <location>
        <begin position="427"/>
        <end position="508"/>
    </location>
</feature>
<feature type="compositionally biased region" description="Polar residues" evidence="1">
    <location>
        <begin position="453"/>
        <end position="473"/>
    </location>
</feature>
<accession>A0A2N9FY09</accession>
<organism evidence="2">
    <name type="scientific">Fagus sylvatica</name>
    <name type="common">Beechnut</name>
    <dbReference type="NCBI Taxonomy" id="28930"/>
    <lineage>
        <taxon>Eukaryota</taxon>
        <taxon>Viridiplantae</taxon>
        <taxon>Streptophyta</taxon>
        <taxon>Embryophyta</taxon>
        <taxon>Tracheophyta</taxon>
        <taxon>Spermatophyta</taxon>
        <taxon>Magnoliopsida</taxon>
        <taxon>eudicotyledons</taxon>
        <taxon>Gunneridae</taxon>
        <taxon>Pentapetalae</taxon>
        <taxon>rosids</taxon>
        <taxon>fabids</taxon>
        <taxon>Fagales</taxon>
        <taxon>Fagaceae</taxon>
        <taxon>Fagus</taxon>
    </lineage>
</organism>
<reference evidence="2" key="1">
    <citation type="submission" date="2018-02" db="EMBL/GenBank/DDBJ databases">
        <authorList>
            <person name="Cohen D.B."/>
            <person name="Kent A.D."/>
        </authorList>
    </citation>
    <scope>NUCLEOTIDE SEQUENCE</scope>
</reference>
<sequence length="693" mass="76533">MSDFRRSWYRRKACAAYFCKVPGFAEIRAWTCEIWPREQRPPGVFLVRLRAVFRSGFRLDPVKSWRSESSLSCMNVSSFQRARARGSTCCESGRLCAQAWQRRWENSGTFSKTLFRRPVFTRAWPCTEASLGSQDMILRTEAVGMGGQFDPVFGLVNGPVKPWSNLVNLGQTWSNLVKALQTLGNVSRTTFRGFLGMVGPSRVGNGSVKPSVNPSQTWSTLVKLGQTLGNVSRTFFLGVFDVAKCRQDHAGLVRAVPFCVPTPEKIPTLIDDQSSPIRPRAANRVVQRFGISVQTRLRSDLTWGLPKLQIGWFNGLESQSKQVEGCKSGGSTVWNLSPNKLRSDLTWGLPKLQIGWFNGLESQSKQMSDRGSGSGGHRRSDRLAKGKAVIYAPESSPDTDDEYDAMEDVRTRFDASIARNLQAELDAEAAGPASSAARPPPRPGVVIGRSARPSGTTRPSPQPGVTTGPSDTPSDAPRRPHTRSTGIPPSRLKRQRAEGIPDSAGAIPEDYVAPGFRYPPQGGTSTTSLLRVLVEVDGLSSADSWRFLVRKRFFHHTGTFHLSTCEMAVLPVDWSAILGIRFGGRAPPSEPVDGLEAREILGLDDRDAIEGSRRPAVRIRYLADILRRDREEPPTELRYRHRLPLASDPDFPLARRWDSSRMTQRPELESLSQRPKVGPSTGGDGPLQAELGL</sequence>
<evidence type="ECO:0000313" key="2">
    <source>
        <dbReference type="EMBL" id="SPC91879.1"/>
    </source>
</evidence>
<evidence type="ECO:0000256" key="1">
    <source>
        <dbReference type="SAM" id="MobiDB-lite"/>
    </source>
</evidence>
<name>A0A2N9FY09_FAGSY</name>
<feature type="region of interest" description="Disordered" evidence="1">
    <location>
        <begin position="363"/>
        <end position="404"/>
    </location>
</feature>
<dbReference type="AlphaFoldDB" id="A0A2N9FY09"/>
<dbReference type="EMBL" id="OIVN01001260">
    <property type="protein sequence ID" value="SPC91879.1"/>
    <property type="molecule type" value="Genomic_DNA"/>
</dbReference>
<proteinExistence type="predicted"/>
<feature type="region of interest" description="Disordered" evidence="1">
    <location>
        <begin position="647"/>
        <end position="693"/>
    </location>
</feature>
<feature type="compositionally biased region" description="Basic and acidic residues" evidence="1">
    <location>
        <begin position="653"/>
        <end position="668"/>
    </location>
</feature>